<dbReference type="EMBL" id="JBBMQX010000003">
    <property type="protein sequence ID" value="MEM5531911.1"/>
    <property type="molecule type" value="Genomic_DNA"/>
</dbReference>
<keyword evidence="3" id="KW-1185">Reference proteome</keyword>
<proteinExistence type="predicted"/>
<feature type="signal peptide" evidence="1">
    <location>
        <begin position="1"/>
        <end position="19"/>
    </location>
</feature>
<evidence type="ECO:0000313" key="3">
    <source>
        <dbReference type="Proteomes" id="UP001457661"/>
    </source>
</evidence>
<keyword evidence="1" id="KW-0732">Signal</keyword>
<dbReference type="Proteomes" id="UP001457661">
    <property type="component" value="Unassembled WGS sequence"/>
</dbReference>
<evidence type="ECO:0000313" key="2">
    <source>
        <dbReference type="EMBL" id="MEM5531911.1"/>
    </source>
</evidence>
<comment type="caution">
    <text evidence="2">The sequence shown here is derived from an EMBL/GenBank/DDBJ whole genome shotgun (WGS) entry which is preliminary data.</text>
</comment>
<dbReference type="RefSeq" id="WP_342879340.1">
    <property type="nucleotide sequence ID" value="NZ_JBBMQX010000003.1"/>
</dbReference>
<organism evidence="2 3">
    <name type="scientific">Pseudoalteromonas arctica</name>
    <dbReference type="NCBI Taxonomy" id="394751"/>
    <lineage>
        <taxon>Bacteria</taxon>
        <taxon>Pseudomonadati</taxon>
        <taxon>Pseudomonadota</taxon>
        <taxon>Gammaproteobacteria</taxon>
        <taxon>Alteromonadales</taxon>
        <taxon>Pseudoalteromonadaceae</taxon>
        <taxon>Pseudoalteromonas</taxon>
    </lineage>
</organism>
<dbReference type="SUPFAM" id="SSF53182">
    <property type="entry name" value="Pyrrolidone carboxyl peptidase (pyroglutamate aminopeptidase)"/>
    <property type="match status" value="1"/>
</dbReference>
<accession>A0ABU9TDX3</accession>
<name>A0ABU9TDX3_9GAMM</name>
<dbReference type="InterPro" id="IPR036440">
    <property type="entry name" value="Peptidase_C15-like_sf"/>
</dbReference>
<reference evidence="2 3" key="1">
    <citation type="submission" date="2024-03" db="EMBL/GenBank/DDBJ databases">
        <title>Community enrichment and isolation of bacterial strains for fucoidan degradation.</title>
        <authorList>
            <person name="Sichert A."/>
        </authorList>
    </citation>
    <scope>NUCLEOTIDE SEQUENCE [LARGE SCALE GENOMIC DNA]</scope>
    <source>
        <strain evidence="2 3">AS26</strain>
    </source>
</reference>
<feature type="chain" id="PRO_5047417784" description="Pyrrolidone-carboxylate peptidase" evidence="1">
    <location>
        <begin position="20"/>
        <end position="382"/>
    </location>
</feature>
<gene>
    <name evidence="2" type="ORF">WNY57_05655</name>
</gene>
<dbReference type="Gene3D" id="3.40.630.20">
    <property type="entry name" value="Peptidase C15, pyroglutamyl peptidase I-like"/>
    <property type="match status" value="1"/>
</dbReference>
<sequence>MIKVLLATSLIASSFAALSNPLTVEEQRINKAQSAMPNVLNAFTPQVSSFEQQFKELNDFKSAKILVQNFSFELWENAKQRIVKTNNYDDRELYWARLLSSKVIRTTSPKFTITQAQLNTLLTMLEEGSRGRTDLAFSSGSTKKILLTGFDPFLLDKNINQSNPSGVAALLLDGQVINYNGINAEINTVMVPVRYEDFDQGIIESLLAPYYALNNVDMVVTVSMGRTEFDLEHFPGKRRSVTAPDNANIVYGGTQTSPVIPKLNGRPLPGNEFVKFSLPVTYMQKAKGPYKVIDNHEVTTLEKTYKAGSYGELKNSIAVNGGGGGYLSNEISYRSIRLRDALNSSIPTGHIHTPRIQQFEPETEAKIVKQIKAMLEQSLVAL</sequence>
<evidence type="ECO:0000256" key="1">
    <source>
        <dbReference type="SAM" id="SignalP"/>
    </source>
</evidence>
<evidence type="ECO:0008006" key="4">
    <source>
        <dbReference type="Google" id="ProtNLM"/>
    </source>
</evidence>
<protein>
    <recommendedName>
        <fullName evidence="4">Pyrrolidone-carboxylate peptidase</fullName>
    </recommendedName>
</protein>